<feature type="non-terminal residue" evidence="1">
    <location>
        <position position="1"/>
    </location>
</feature>
<evidence type="ECO:0008006" key="2">
    <source>
        <dbReference type="Google" id="ProtNLM"/>
    </source>
</evidence>
<dbReference type="SUPFAM" id="SSF52833">
    <property type="entry name" value="Thioredoxin-like"/>
    <property type="match status" value="1"/>
</dbReference>
<protein>
    <recommendedName>
        <fullName evidence="2">Protein disulfide isomerase</fullName>
    </recommendedName>
</protein>
<dbReference type="Gene3D" id="3.40.30.10">
    <property type="entry name" value="Glutaredoxin"/>
    <property type="match status" value="1"/>
</dbReference>
<sequence>LTISIQAQQVLQFNDLTPQNFDKRKQNIVLFYSDDNNTIATQFEKALVANPKDLARMNCDKYQEFCSKLNIDFLPMLQYRYNDIVHTYSGKDFTQNGITQFIYSMKDSPFFNFKSRYEFFDYVKENNIKNYFLFTGPDQDYAASLLIKFKHSIKIAFFFSDSLSLTAFRNNLEFRFREEYTVQKVEEFINLHRVPLFFKAESDLLTAENLQAPLAFIIFDQQDENYKNEVKKIRKWYIEALKNEQEIAFYTNFAFYDSNKNSLDYLFSRCKFEYKRGIQVLIYKDIEGKQKHFDYENIQQMISEIEKLKDGRAKFNSVLTIHDLIKDQKK</sequence>
<organism evidence="1">
    <name type="scientific">Trepomonas sp. PC1</name>
    <dbReference type="NCBI Taxonomy" id="1076344"/>
    <lineage>
        <taxon>Eukaryota</taxon>
        <taxon>Metamonada</taxon>
        <taxon>Diplomonadida</taxon>
        <taxon>Hexamitidae</taxon>
        <taxon>Hexamitinae</taxon>
        <taxon>Trepomonas</taxon>
    </lineage>
</organism>
<reference evidence="1" key="1">
    <citation type="submission" date="2015-07" db="EMBL/GenBank/DDBJ databases">
        <title>Adaptation to a free-living lifestyle via gene acquisitions in the diplomonad Trepomonas sp. PC1.</title>
        <authorList>
            <person name="Xu F."/>
            <person name="Jerlstrom-Hultqvist J."/>
            <person name="Kolisko M."/>
            <person name="Simpson A.G.B."/>
            <person name="Roger A.J."/>
            <person name="Svard S.G."/>
            <person name="Andersson J.O."/>
        </authorList>
    </citation>
    <scope>NUCLEOTIDE SEQUENCE</scope>
    <source>
        <strain evidence="1">PC1</strain>
    </source>
</reference>
<dbReference type="EMBL" id="GDID01007700">
    <property type="protein sequence ID" value="JAP88906.1"/>
    <property type="molecule type" value="Transcribed_RNA"/>
</dbReference>
<gene>
    <name evidence="1" type="ORF">TPC1_31599</name>
</gene>
<name>A0A146JZI7_9EUKA</name>
<accession>A0A146JZI7</accession>
<dbReference type="InterPro" id="IPR036249">
    <property type="entry name" value="Thioredoxin-like_sf"/>
</dbReference>
<evidence type="ECO:0000313" key="1">
    <source>
        <dbReference type="EMBL" id="JAP88906.1"/>
    </source>
</evidence>
<dbReference type="AlphaFoldDB" id="A0A146JZI7"/>
<proteinExistence type="predicted"/>